<sequence length="561" mass="60864">MVESTPLALLRKPPVFDECVRTSEIHVTADQSDLLDMRSVIEKSAAVAQMSAKSAHAEETRNATGSAVNATTQQASDQKSESAIPTRKVAYCVVETGRPLVTEGNEQAVTAPETRLSGCHALLMSVPLGGTKELVWSFLDALEQVPDLPQNLKIICVDRPTAGDTDPAPPIPSQQLLKQNSDFIVETCPQTDSEGLQTGRGVSTEVYNRATWRLYVSVRDALEVLLAEGVSSVHVLGKCLGHPQAAAFCHLFEKITEGSAPELRPQLLLPLTLITPWASCQKKPPSLFTLQGMSHFAGSQLGETVRGGVVGALGALGGGLISSIAHSMPQPLAYEKLMKKELVPEEFGQFDEANFRDFSRHDDHGLIVRILAGSAKAQSVDLAYGCDPQWMDAFVGPLVRSQKGGHLGGDSRRTLEKIETTIADLFCSCPPEFQSPSVPQRFQAYMHSAATVYRTQAGSWVRIWGAVEDKMVRKEVMKWTMREYGLTGTSLHCDGLGEGGGASSPECDFPMVKEASRNGLLMGGGPMRDAWLSRAVLRDLAQSFSCWKRDNRDGIVFQPSK</sequence>
<dbReference type="AlphaFoldDB" id="A0A0G4GYQ5"/>
<proteinExistence type="predicted"/>
<reference evidence="2" key="1">
    <citation type="submission" date="2014-11" db="EMBL/GenBank/DDBJ databases">
        <authorList>
            <person name="Otto D Thomas"/>
            <person name="Naeem Raeece"/>
        </authorList>
    </citation>
    <scope>NUCLEOTIDE SEQUENCE</scope>
</reference>
<evidence type="ECO:0000256" key="1">
    <source>
        <dbReference type="SAM" id="MobiDB-lite"/>
    </source>
</evidence>
<protein>
    <submittedName>
        <fullName evidence="2">Uncharacterized protein</fullName>
    </submittedName>
</protein>
<dbReference type="EMBL" id="CDMZ01001691">
    <property type="protein sequence ID" value="CEM36268.1"/>
    <property type="molecule type" value="Genomic_DNA"/>
</dbReference>
<dbReference type="VEuPathDB" id="CryptoDB:Cvel_5419"/>
<organism evidence="2">
    <name type="scientific">Chromera velia CCMP2878</name>
    <dbReference type="NCBI Taxonomy" id="1169474"/>
    <lineage>
        <taxon>Eukaryota</taxon>
        <taxon>Sar</taxon>
        <taxon>Alveolata</taxon>
        <taxon>Colpodellida</taxon>
        <taxon>Chromeraceae</taxon>
        <taxon>Chromera</taxon>
    </lineage>
</organism>
<accession>A0A0G4GYQ5</accession>
<feature type="compositionally biased region" description="Polar residues" evidence="1">
    <location>
        <begin position="62"/>
        <end position="82"/>
    </location>
</feature>
<evidence type="ECO:0000313" key="2">
    <source>
        <dbReference type="EMBL" id="CEM36268.1"/>
    </source>
</evidence>
<name>A0A0G4GYQ5_9ALVE</name>
<gene>
    <name evidence="2" type="ORF">Cvel_5419</name>
</gene>
<feature type="region of interest" description="Disordered" evidence="1">
    <location>
        <begin position="52"/>
        <end position="82"/>
    </location>
</feature>